<dbReference type="Proteomes" id="UP001162131">
    <property type="component" value="Unassembled WGS sequence"/>
</dbReference>
<feature type="coiled-coil region" evidence="1">
    <location>
        <begin position="247"/>
        <end position="288"/>
    </location>
</feature>
<dbReference type="AlphaFoldDB" id="A0AAU9J5D8"/>
<evidence type="ECO:0000313" key="3">
    <source>
        <dbReference type="EMBL" id="CAG9315879.1"/>
    </source>
</evidence>
<evidence type="ECO:0000313" key="4">
    <source>
        <dbReference type="Proteomes" id="UP001162131"/>
    </source>
</evidence>
<accession>A0AAU9J5D8</accession>
<keyword evidence="4" id="KW-1185">Reference proteome</keyword>
<feature type="region of interest" description="Disordered" evidence="2">
    <location>
        <begin position="40"/>
        <end position="76"/>
    </location>
</feature>
<comment type="caution">
    <text evidence="3">The sequence shown here is derived from an EMBL/GenBank/DDBJ whole genome shotgun (WGS) entry which is preliminary data.</text>
</comment>
<evidence type="ECO:0000256" key="1">
    <source>
        <dbReference type="SAM" id="Coils"/>
    </source>
</evidence>
<evidence type="ECO:0000256" key="2">
    <source>
        <dbReference type="SAM" id="MobiDB-lite"/>
    </source>
</evidence>
<keyword evidence="1" id="KW-0175">Coiled coil</keyword>
<reference evidence="3" key="1">
    <citation type="submission" date="2021-09" db="EMBL/GenBank/DDBJ databases">
        <authorList>
            <consortium name="AG Swart"/>
            <person name="Singh M."/>
            <person name="Singh A."/>
            <person name="Seah K."/>
            <person name="Emmerich C."/>
        </authorList>
    </citation>
    <scope>NUCLEOTIDE SEQUENCE</scope>
    <source>
        <strain evidence="3">ATCC30299</strain>
    </source>
</reference>
<name>A0AAU9J5D8_9CILI</name>
<gene>
    <name evidence="3" type="ORF">BSTOLATCC_MIC14623</name>
</gene>
<sequence length="381" mass="43529">MSGNNSHKSIDSISSQKGFLCVPSDTSATISISQNIPKYKLSKTYNSPNPTPVRGRRSVPQNKRQEKSIDTNIPKGLNDISNIYQDSNSYRSASSSQKSEKIDLLIDKYKKDINSQAQRMQYIKRNMQEYDQNIKGLLAHKAQDEEKRKILNETETKNKELKKRLKSLTESEEERVKSENKHLHGYLNDNLETKTKLESEIKLLKQANNELENLPQFPSQEELLHKNFELKQNYTQLSSSLKQLKEITISQEECNKIQNQLKDLEGMQNQLINENNNLKKELYQEQRQQIVGKDSAIQNRAYAREVALVKKELSLLKCLAKSIFTGQNVNLSFILGPGPITELEGKSISEGIQGVKEELSEIRQLVSEISTETSDKSCSIH</sequence>
<feature type="coiled-coil region" evidence="1">
    <location>
        <begin position="127"/>
        <end position="214"/>
    </location>
</feature>
<organism evidence="3 4">
    <name type="scientific">Blepharisma stoltei</name>
    <dbReference type="NCBI Taxonomy" id="1481888"/>
    <lineage>
        <taxon>Eukaryota</taxon>
        <taxon>Sar</taxon>
        <taxon>Alveolata</taxon>
        <taxon>Ciliophora</taxon>
        <taxon>Postciliodesmatophora</taxon>
        <taxon>Heterotrichea</taxon>
        <taxon>Heterotrichida</taxon>
        <taxon>Blepharismidae</taxon>
        <taxon>Blepharisma</taxon>
    </lineage>
</organism>
<protein>
    <submittedName>
        <fullName evidence="3">Uncharacterized protein</fullName>
    </submittedName>
</protein>
<dbReference type="EMBL" id="CAJZBQ010000014">
    <property type="protein sequence ID" value="CAG9315879.1"/>
    <property type="molecule type" value="Genomic_DNA"/>
</dbReference>
<proteinExistence type="predicted"/>